<dbReference type="Proteomes" id="UP000324800">
    <property type="component" value="Unassembled WGS sequence"/>
</dbReference>
<proteinExistence type="predicted"/>
<dbReference type="EMBL" id="SNRW01013046">
    <property type="protein sequence ID" value="KAA6373069.1"/>
    <property type="molecule type" value="Genomic_DNA"/>
</dbReference>
<comment type="caution">
    <text evidence="1">The sequence shown here is derived from an EMBL/GenBank/DDBJ whole genome shotgun (WGS) entry which is preliminary data.</text>
</comment>
<dbReference type="AlphaFoldDB" id="A0A5J4URQ9"/>
<protein>
    <submittedName>
        <fullName evidence="1">Uncharacterized protein</fullName>
    </submittedName>
</protein>
<organism evidence="1 2">
    <name type="scientific">Streblomastix strix</name>
    <dbReference type="NCBI Taxonomy" id="222440"/>
    <lineage>
        <taxon>Eukaryota</taxon>
        <taxon>Metamonada</taxon>
        <taxon>Preaxostyla</taxon>
        <taxon>Oxymonadida</taxon>
        <taxon>Streblomastigidae</taxon>
        <taxon>Streblomastix</taxon>
    </lineage>
</organism>
<accession>A0A5J4URQ9</accession>
<reference evidence="1 2" key="1">
    <citation type="submission" date="2019-03" db="EMBL/GenBank/DDBJ databases">
        <title>Single cell metagenomics reveals metabolic interactions within the superorganism composed of flagellate Streblomastix strix and complex community of Bacteroidetes bacteria on its surface.</title>
        <authorList>
            <person name="Treitli S.C."/>
            <person name="Kolisko M."/>
            <person name="Husnik F."/>
            <person name="Keeling P."/>
            <person name="Hampl V."/>
        </authorList>
    </citation>
    <scope>NUCLEOTIDE SEQUENCE [LARGE SCALE GENOMIC DNA]</scope>
    <source>
        <strain evidence="1">ST1C</strain>
    </source>
</reference>
<evidence type="ECO:0000313" key="2">
    <source>
        <dbReference type="Proteomes" id="UP000324800"/>
    </source>
</evidence>
<name>A0A5J4URQ9_9EUKA</name>
<gene>
    <name evidence="1" type="ORF">EZS28_031405</name>
</gene>
<sequence>MMFISQTDQIRLERFVNSYMIGCAFYIERSHPSDQKLCMFDVFCACHFELNVECLAIDYPYIQNLSEFVLMLRNTKRWIIEFDLG</sequence>
<evidence type="ECO:0000313" key="1">
    <source>
        <dbReference type="EMBL" id="KAA6373069.1"/>
    </source>
</evidence>